<protein>
    <submittedName>
        <fullName evidence="1">Multidrug DMT transporter permease</fullName>
    </submittedName>
</protein>
<evidence type="ECO:0000313" key="2">
    <source>
        <dbReference type="Proteomes" id="UP000276985"/>
    </source>
</evidence>
<sequence length="91" mass="10468">MHRRLYGVEEARPIIEGLRNTSALLQARARRVILMAPPLIERTVETPASLRLLAYRWYGDHTRASELLRLNPGLRTPYNIEAGEVLRAYVD</sequence>
<dbReference type="AlphaFoldDB" id="A0ABD7JUN0"/>
<gene>
    <name evidence="1" type="ORF">DY940_30180</name>
</gene>
<evidence type="ECO:0000313" key="1">
    <source>
        <dbReference type="EMBL" id="RTS40270.1"/>
    </source>
</evidence>
<dbReference type="RefSeq" id="WP_003117255.1">
    <property type="nucleotide sequence ID" value="NZ_CAADKR010000757.1"/>
</dbReference>
<accession>A0ABD7JUN0</accession>
<reference evidence="1 2" key="1">
    <citation type="submission" date="2018-12" db="EMBL/GenBank/DDBJ databases">
        <title>Pseudomonas aeruginosa Diversity Panel.</title>
        <authorList>
            <person name="Snesrud E."/>
            <person name="Mcgann P."/>
        </authorList>
    </citation>
    <scope>NUCLEOTIDE SEQUENCE [LARGE SCALE GENOMIC DNA]</scope>
    <source>
        <strain evidence="1 2">MRSN6241</strain>
    </source>
</reference>
<name>A0ABD7JUN0_PSEAI</name>
<dbReference type="Proteomes" id="UP000276985">
    <property type="component" value="Unassembled WGS sequence"/>
</dbReference>
<comment type="caution">
    <text evidence="1">The sequence shown here is derived from an EMBL/GenBank/DDBJ whole genome shotgun (WGS) entry which is preliminary data.</text>
</comment>
<organism evidence="1 2">
    <name type="scientific">Pseudomonas aeruginosa</name>
    <dbReference type="NCBI Taxonomy" id="287"/>
    <lineage>
        <taxon>Bacteria</taxon>
        <taxon>Pseudomonadati</taxon>
        <taxon>Pseudomonadota</taxon>
        <taxon>Gammaproteobacteria</taxon>
        <taxon>Pseudomonadales</taxon>
        <taxon>Pseudomonadaceae</taxon>
        <taxon>Pseudomonas</taxon>
    </lineage>
</organism>
<proteinExistence type="predicted"/>
<dbReference type="EMBL" id="RXTL01000044">
    <property type="protein sequence ID" value="RTS40270.1"/>
    <property type="molecule type" value="Genomic_DNA"/>
</dbReference>